<dbReference type="GO" id="GO:0003723">
    <property type="term" value="F:RNA binding"/>
    <property type="evidence" value="ECO:0007669"/>
    <property type="project" value="InterPro"/>
</dbReference>
<keyword evidence="1" id="KW-0489">Methyltransferase</keyword>
<protein>
    <recommendedName>
        <fullName evidence="3">tRNA/rRNA methyltransferase SpoU type domain-containing protein</fullName>
    </recommendedName>
</protein>
<accession>A0A162L9P8</accession>
<sequence length="199" mass="21660">MSTPIEDPVAGGCFAIGLDRSSKPFNAGTLNRLAAAHGGSYTFTAGADWQASRHWRFWEEAAAAEAAAPRPTVPHLAFETPAATVFPDGFTLVAVELTPDAVDLPSFRHPSRAIYVLGPERGMLAPEFLDRAAHVVKIPMRFSLNVAMAASLVLFDRLRSRERPGPVQKLNRRRAEATMASFLDAHRSLMEPPPPPYAD</sequence>
<evidence type="ECO:0000256" key="1">
    <source>
        <dbReference type="ARBA" id="ARBA00022603"/>
    </source>
</evidence>
<dbReference type="Gene3D" id="3.40.1280.10">
    <property type="match status" value="1"/>
</dbReference>
<dbReference type="GeneID" id="97241935"/>
<dbReference type="GO" id="GO:0032259">
    <property type="term" value="P:methylation"/>
    <property type="evidence" value="ECO:0007669"/>
    <property type="project" value="UniProtKB-KW"/>
</dbReference>
<evidence type="ECO:0000313" key="5">
    <source>
        <dbReference type="Proteomes" id="UP000075787"/>
    </source>
</evidence>
<dbReference type="RefSeq" id="WP_062763361.1">
    <property type="nucleotide sequence ID" value="NZ_CP121045.1"/>
</dbReference>
<keyword evidence="2" id="KW-0808">Transferase</keyword>
<evidence type="ECO:0000259" key="3">
    <source>
        <dbReference type="Pfam" id="PF00588"/>
    </source>
</evidence>
<dbReference type="SUPFAM" id="SSF75217">
    <property type="entry name" value="alpha/beta knot"/>
    <property type="match status" value="1"/>
</dbReference>
<dbReference type="EMBL" id="LPZR01000100">
    <property type="protein sequence ID" value="KYO53977.1"/>
    <property type="molecule type" value="Genomic_DNA"/>
</dbReference>
<dbReference type="AlphaFoldDB" id="A0A162L9P8"/>
<comment type="caution">
    <text evidence="4">The sequence shown here is derived from an EMBL/GenBank/DDBJ whole genome shotgun (WGS) entry which is preliminary data.</text>
</comment>
<proteinExistence type="predicted"/>
<dbReference type="InterPro" id="IPR029026">
    <property type="entry name" value="tRNA_m1G_MTases_N"/>
</dbReference>
<organism evidence="4 5">
    <name type="scientific">Tistrella mobilis</name>
    <dbReference type="NCBI Taxonomy" id="171437"/>
    <lineage>
        <taxon>Bacteria</taxon>
        <taxon>Pseudomonadati</taxon>
        <taxon>Pseudomonadota</taxon>
        <taxon>Alphaproteobacteria</taxon>
        <taxon>Geminicoccales</taxon>
        <taxon>Geminicoccaceae</taxon>
        <taxon>Tistrella</taxon>
    </lineage>
</organism>
<dbReference type="GO" id="GO:0008173">
    <property type="term" value="F:RNA methyltransferase activity"/>
    <property type="evidence" value="ECO:0007669"/>
    <property type="project" value="InterPro"/>
</dbReference>
<evidence type="ECO:0000256" key="2">
    <source>
        <dbReference type="ARBA" id="ARBA00022679"/>
    </source>
</evidence>
<dbReference type="InterPro" id="IPR001537">
    <property type="entry name" value="SpoU_MeTrfase"/>
</dbReference>
<evidence type="ECO:0000313" key="4">
    <source>
        <dbReference type="EMBL" id="KYO53977.1"/>
    </source>
</evidence>
<reference evidence="4 5" key="1">
    <citation type="submission" date="2015-12" db="EMBL/GenBank/DDBJ databases">
        <title>Genome sequence of Tistrella mobilis MCCC 1A02139.</title>
        <authorList>
            <person name="Lu L."/>
            <person name="Lai Q."/>
            <person name="Shao Z."/>
            <person name="Qian P."/>
        </authorList>
    </citation>
    <scope>NUCLEOTIDE SEQUENCE [LARGE SCALE GENOMIC DNA]</scope>
    <source>
        <strain evidence="4 5">MCCC 1A02139</strain>
    </source>
</reference>
<dbReference type="InterPro" id="IPR029028">
    <property type="entry name" value="Alpha/beta_knot_MTases"/>
</dbReference>
<dbReference type="Proteomes" id="UP000075787">
    <property type="component" value="Unassembled WGS sequence"/>
</dbReference>
<feature type="domain" description="tRNA/rRNA methyltransferase SpoU type" evidence="3">
    <location>
        <begin position="15"/>
        <end position="155"/>
    </location>
</feature>
<gene>
    <name evidence="4" type="ORF">AUP44_25960</name>
</gene>
<dbReference type="Pfam" id="PF00588">
    <property type="entry name" value="SpoU_methylase"/>
    <property type="match status" value="1"/>
</dbReference>
<name>A0A162L9P8_9PROT</name>
<dbReference type="GO" id="GO:0006396">
    <property type="term" value="P:RNA processing"/>
    <property type="evidence" value="ECO:0007669"/>
    <property type="project" value="InterPro"/>
</dbReference>